<dbReference type="OrthoDB" id="2758521at2759"/>
<evidence type="ECO:0000313" key="2">
    <source>
        <dbReference type="Proteomes" id="UP000294933"/>
    </source>
</evidence>
<dbReference type="VEuPathDB" id="FungiDB:BD410DRAFT_719758"/>
<sequence>MFYFILATLATPRNHTIDDTIGDDITGDVPTYTPSSVWNAGQDCPSCSVQPDQSLAFDQTWHAATYGPSDNTPRSIDFSFNGTAIYVFGIIANKVSGATTLTNITVVLDGKRVGSFVHTPDNTNTLKYNVLLYGSPSIPRNNHHVTLQLNGATSTSLLLFDYAIYT</sequence>
<dbReference type="Proteomes" id="UP000294933">
    <property type="component" value="Unassembled WGS sequence"/>
</dbReference>
<name>A0A4Y7QBE0_9AGAM</name>
<gene>
    <name evidence="1" type="ORF">BD410DRAFT_719758</name>
</gene>
<dbReference type="STRING" id="50990.A0A4Y7QBE0"/>
<proteinExistence type="predicted"/>
<evidence type="ECO:0000313" key="1">
    <source>
        <dbReference type="EMBL" id="TDL24130.1"/>
    </source>
</evidence>
<organism evidence="1 2">
    <name type="scientific">Rickenella mellea</name>
    <dbReference type="NCBI Taxonomy" id="50990"/>
    <lineage>
        <taxon>Eukaryota</taxon>
        <taxon>Fungi</taxon>
        <taxon>Dikarya</taxon>
        <taxon>Basidiomycota</taxon>
        <taxon>Agaricomycotina</taxon>
        <taxon>Agaricomycetes</taxon>
        <taxon>Hymenochaetales</taxon>
        <taxon>Rickenellaceae</taxon>
        <taxon>Rickenella</taxon>
    </lineage>
</organism>
<keyword evidence="2" id="KW-1185">Reference proteome</keyword>
<reference evidence="1 2" key="1">
    <citation type="submission" date="2018-06" db="EMBL/GenBank/DDBJ databases">
        <title>A transcriptomic atlas of mushroom development highlights an independent origin of complex multicellularity.</title>
        <authorList>
            <consortium name="DOE Joint Genome Institute"/>
            <person name="Krizsan K."/>
            <person name="Almasi E."/>
            <person name="Merenyi Z."/>
            <person name="Sahu N."/>
            <person name="Viragh M."/>
            <person name="Koszo T."/>
            <person name="Mondo S."/>
            <person name="Kiss B."/>
            <person name="Balint B."/>
            <person name="Kues U."/>
            <person name="Barry K."/>
            <person name="Hegedus J.C."/>
            <person name="Henrissat B."/>
            <person name="Johnson J."/>
            <person name="Lipzen A."/>
            <person name="Ohm R."/>
            <person name="Nagy I."/>
            <person name="Pangilinan J."/>
            <person name="Yan J."/>
            <person name="Xiong Y."/>
            <person name="Grigoriev I.V."/>
            <person name="Hibbett D.S."/>
            <person name="Nagy L.G."/>
        </authorList>
    </citation>
    <scope>NUCLEOTIDE SEQUENCE [LARGE SCALE GENOMIC DNA]</scope>
    <source>
        <strain evidence="1 2">SZMC22713</strain>
    </source>
</reference>
<dbReference type="Gene3D" id="2.60.120.260">
    <property type="entry name" value="Galactose-binding domain-like"/>
    <property type="match status" value="1"/>
</dbReference>
<dbReference type="AlphaFoldDB" id="A0A4Y7QBE0"/>
<protein>
    <submittedName>
        <fullName evidence="1">Uncharacterized protein</fullName>
    </submittedName>
</protein>
<dbReference type="EMBL" id="ML170167">
    <property type="protein sequence ID" value="TDL24130.1"/>
    <property type="molecule type" value="Genomic_DNA"/>
</dbReference>
<accession>A0A4Y7QBE0</accession>